<keyword evidence="2" id="KW-1185">Reference proteome</keyword>
<evidence type="ECO:0000313" key="2">
    <source>
        <dbReference type="Proteomes" id="UP001148629"/>
    </source>
</evidence>
<comment type="caution">
    <text evidence="1">The sequence shown here is derived from an EMBL/GenBank/DDBJ whole genome shotgun (WGS) entry which is preliminary data.</text>
</comment>
<sequence length="617" mass="69336">MAIKHLVAFGLFLGAGAFQIYRVKDVDHYNVGDACVSALTADIACNSHIRSFMQPRYRYSLRNVTLTDEICTDSCSASLRKWFNTVSKECADKDFGSSDAVPTRYGGNIWAGWNETYIIHEFTDVEENEDMPRAELCHPCYGRRLAMMQSSQYSVYNEYYKEQLERIYKTCGGSGPTEIPPPLVKEEDQERFCLTSKYHTTKEGETCDSISKTYGVSGALLYMGNQEAIGDCRNVPTGLKLCIPMKCDTYYVQPDDTCFKIETSLGIRWDTIHYYNSWVRPDCTDLQTATDFYGKSVCISPLGGASVLTEMQKPSRISRFQHKYSSSNGPNILRIPPPEGVEVAEGTTPMCGSWHVVTESDTCTSICRENDICNHNLMYDMNPSLRKQKCTESLVPGVALCVIPVSGWNVNKGDVNDEYTSDRGACFNLFRGPEKSGFPCETSASTLMCAISNGGSIRNRSRRGWRRRPHYPDIPGGGPVWTDWKDAPKNIKIFMEEIQNLNAVLSQIDSSIRLNPDYAAAFRGSSSLLFSRLGNPPPGSGLKSPLEICQDELTTMLVELKRKSECQHRSWERLKSTFLAKNTRDAIEDLHRQYRILHDTRMVEAALLGADTSKEIK</sequence>
<name>A0ACC1RTI2_9HYPO</name>
<dbReference type="Proteomes" id="UP001148629">
    <property type="component" value="Unassembled WGS sequence"/>
</dbReference>
<gene>
    <name evidence="1" type="ORF">NM208_g11628</name>
</gene>
<proteinExistence type="predicted"/>
<evidence type="ECO:0000313" key="1">
    <source>
        <dbReference type="EMBL" id="KAJ3525470.1"/>
    </source>
</evidence>
<organism evidence="1 2">
    <name type="scientific">Fusarium decemcellulare</name>
    <dbReference type="NCBI Taxonomy" id="57161"/>
    <lineage>
        <taxon>Eukaryota</taxon>
        <taxon>Fungi</taxon>
        <taxon>Dikarya</taxon>
        <taxon>Ascomycota</taxon>
        <taxon>Pezizomycotina</taxon>
        <taxon>Sordariomycetes</taxon>
        <taxon>Hypocreomycetidae</taxon>
        <taxon>Hypocreales</taxon>
        <taxon>Nectriaceae</taxon>
        <taxon>Fusarium</taxon>
        <taxon>Fusarium decemcellulare species complex</taxon>
    </lineage>
</organism>
<accession>A0ACC1RTI2</accession>
<reference evidence="1" key="1">
    <citation type="submission" date="2022-08" db="EMBL/GenBank/DDBJ databases">
        <title>Genome Sequence of Fusarium decemcellulare.</title>
        <authorList>
            <person name="Buettner E."/>
        </authorList>
    </citation>
    <scope>NUCLEOTIDE SEQUENCE</scope>
    <source>
        <strain evidence="1">Babe19</strain>
    </source>
</reference>
<dbReference type="EMBL" id="JANRMS010001904">
    <property type="protein sequence ID" value="KAJ3525470.1"/>
    <property type="molecule type" value="Genomic_DNA"/>
</dbReference>
<protein>
    <submittedName>
        <fullName evidence="1">Uncharacterized protein</fullName>
    </submittedName>
</protein>